<dbReference type="GO" id="GO:0006508">
    <property type="term" value="P:proteolysis"/>
    <property type="evidence" value="ECO:0007669"/>
    <property type="project" value="UniProtKB-KW"/>
</dbReference>
<feature type="transmembrane region" description="Helical" evidence="7">
    <location>
        <begin position="121"/>
        <end position="141"/>
    </location>
</feature>
<dbReference type="PANTHER" id="PTHR43066">
    <property type="entry name" value="RHOMBOID-RELATED PROTEIN"/>
    <property type="match status" value="1"/>
</dbReference>
<dbReference type="GO" id="GO:0008233">
    <property type="term" value="F:peptidase activity"/>
    <property type="evidence" value="ECO:0007669"/>
    <property type="project" value="UniProtKB-KW"/>
</dbReference>
<evidence type="ECO:0000313" key="10">
    <source>
        <dbReference type="Proteomes" id="UP000640509"/>
    </source>
</evidence>
<dbReference type="InterPro" id="IPR035952">
    <property type="entry name" value="Rhomboid-like_sf"/>
</dbReference>
<sequence length="241" mass="26256">MFPIRDHNPSEQRPWITYGLIAANIILYLSTLPMVAGGEWLWVRLALYPLAVVNGELLWGLVTHMFLHGGIMHLVGNLLFLYIFGDNLEEQLGRLGFLVFYLLAGLVAATAQIAADPFSTIPMVGASGAIAGVMGGYLLLFPRAKVDILAIFIIFFKVFTLPAWIVLGVWLAIQVFGGYTTPTAGGGVAYWAHAGGFLAGVVLALPHFLRLGGRAFWARTHGHPPHPEVVYAPTRIPRVGR</sequence>
<keyword evidence="9" id="KW-0378">Hydrolase</keyword>
<feature type="domain" description="Peptidase S54 rhomboid" evidence="8">
    <location>
        <begin position="58"/>
        <end position="206"/>
    </location>
</feature>
<keyword evidence="6 7" id="KW-0472">Membrane</keyword>
<evidence type="ECO:0000256" key="1">
    <source>
        <dbReference type="ARBA" id="ARBA00004141"/>
    </source>
</evidence>
<keyword evidence="9" id="KW-0645">Protease</keyword>
<evidence type="ECO:0000313" key="9">
    <source>
        <dbReference type="EMBL" id="GGF54516.1"/>
    </source>
</evidence>
<protein>
    <submittedName>
        <fullName evidence="9">Rhomboid family intramembrane serine protease</fullName>
    </submittedName>
</protein>
<gene>
    <name evidence="9" type="ORF">GCM10011402_03090</name>
</gene>
<dbReference type="Gene3D" id="1.20.1540.10">
    <property type="entry name" value="Rhomboid-like"/>
    <property type="match status" value="1"/>
</dbReference>
<dbReference type="EMBL" id="BMIV01000001">
    <property type="protein sequence ID" value="GGF54516.1"/>
    <property type="molecule type" value="Genomic_DNA"/>
</dbReference>
<comment type="caution">
    <text evidence="9">The sequence shown here is derived from an EMBL/GenBank/DDBJ whole genome shotgun (WGS) entry which is preliminary data.</text>
</comment>
<evidence type="ECO:0000256" key="5">
    <source>
        <dbReference type="ARBA" id="ARBA00022989"/>
    </source>
</evidence>
<feature type="transmembrane region" description="Helical" evidence="7">
    <location>
        <begin position="148"/>
        <end position="176"/>
    </location>
</feature>
<evidence type="ECO:0000259" key="8">
    <source>
        <dbReference type="Pfam" id="PF01694"/>
    </source>
</evidence>
<feature type="transmembrane region" description="Helical" evidence="7">
    <location>
        <begin position="188"/>
        <end position="209"/>
    </location>
</feature>
<accession>A0ABQ1VEK8</accession>
<keyword evidence="4 7" id="KW-0812">Transmembrane</keyword>
<dbReference type="PANTHER" id="PTHR43066:SF26">
    <property type="entry name" value="RHOMBOID PROTEASE GLPG"/>
    <property type="match status" value="1"/>
</dbReference>
<keyword evidence="5 7" id="KW-1133">Transmembrane helix</keyword>
<keyword evidence="2" id="KW-1003">Cell membrane</keyword>
<dbReference type="Pfam" id="PF01694">
    <property type="entry name" value="Rhomboid"/>
    <property type="match status" value="1"/>
</dbReference>
<evidence type="ECO:0000256" key="3">
    <source>
        <dbReference type="ARBA" id="ARBA00022519"/>
    </source>
</evidence>
<dbReference type="Proteomes" id="UP000640509">
    <property type="component" value="Unassembled WGS sequence"/>
</dbReference>
<dbReference type="InterPro" id="IPR022764">
    <property type="entry name" value="Peptidase_S54_rhomboid_dom"/>
</dbReference>
<organism evidence="9 10">
    <name type="scientific">Paracoccus acridae</name>
    <dbReference type="NCBI Taxonomy" id="1795310"/>
    <lineage>
        <taxon>Bacteria</taxon>
        <taxon>Pseudomonadati</taxon>
        <taxon>Pseudomonadota</taxon>
        <taxon>Alphaproteobacteria</taxon>
        <taxon>Rhodobacterales</taxon>
        <taxon>Paracoccaceae</taxon>
        <taxon>Paracoccus</taxon>
    </lineage>
</organism>
<dbReference type="SUPFAM" id="SSF144091">
    <property type="entry name" value="Rhomboid-like"/>
    <property type="match status" value="1"/>
</dbReference>
<evidence type="ECO:0000256" key="7">
    <source>
        <dbReference type="SAM" id="Phobius"/>
    </source>
</evidence>
<evidence type="ECO:0000256" key="6">
    <source>
        <dbReference type="ARBA" id="ARBA00023136"/>
    </source>
</evidence>
<evidence type="ECO:0000256" key="4">
    <source>
        <dbReference type="ARBA" id="ARBA00022692"/>
    </source>
</evidence>
<feature type="transmembrane region" description="Helical" evidence="7">
    <location>
        <begin position="57"/>
        <end position="83"/>
    </location>
</feature>
<feature type="transmembrane region" description="Helical" evidence="7">
    <location>
        <begin position="95"/>
        <end position="115"/>
    </location>
</feature>
<evidence type="ECO:0000256" key="2">
    <source>
        <dbReference type="ARBA" id="ARBA00022475"/>
    </source>
</evidence>
<keyword evidence="10" id="KW-1185">Reference proteome</keyword>
<reference evidence="10" key="1">
    <citation type="journal article" date="2019" name="Int. J. Syst. Evol. Microbiol.">
        <title>The Global Catalogue of Microorganisms (GCM) 10K type strain sequencing project: providing services to taxonomists for standard genome sequencing and annotation.</title>
        <authorList>
            <consortium name="The Broad Institute Genomics Platform"/>
            <consortium name="The Broad Institute Genome Sequencing Center for Infectious Disease"/>
            <person name="Wu L."/>
            <person name="Ma J."/>
        </authorList>
    </citation>
    <scope>NUCLEOTIDE SEQUENCE [LARGE SCALE GENOMIC DNA]</scope>
    <source>
        <strain evidence="10">CGMCC 1.15419</strain>
    </source>
</reference>
<proteinExistence type="predicted"/>
<feature type="transmembrane region" description="Helical" evidence="7">
    <location>
        <begin position="15"/>
        <end position="37"/>
    </location>
</feature>
<dbReference type="RefSeq" id="WP_188713746.1">
    <property type="nucleotide sequence ID" value="NZ_BMIV01000001.1"/>
</dbReference>
<name>A0ABQ1VEK8_9RHOB</name>
<keyword evidence="3" id="KW-0997">Cell inner membrane</keyword>
<comment type="subcellular location">
    <subcellularLocation>
        <location evidence="1">Membrane</location>
        <topology evidence="1">Multi-pass membrane protein</topology>
    </subcellularLocation>
</comment>